<sequence length="102" mass="11768">MTHGELSEVERQMLALEKLHFKYAGAKEQQIRARFDWAPTHYYQRLNVLIDTEAALAHDPMLVRRLRRLRTTRRRVAARPDDAVAEAHHPSAAADSSKEGHE</sequence>
<evidence type="ECO:0000313" key="2">
    <source>
        <dbReference type="EMBL" id="MBG6085227.1"/>
    </source>
</evidence>
<organism evidence="2 3">
    <name type="scientific">Zhihengliuella flava</name>
    <dbReference type="NCBI Taxonomy" id="1285193"/>
    <lineage>
        <taxon>Bacteria</taxon>
        <taxon>Bacillati</taxon>
        <taxon>Actinomycetota</taxon>
        <taxon>Actinomycetes</taxon>
        <taxon>Micrococcales</taxon>
        <taxon>Micrococcaceae</taxon>
        <taxon>Zhihengliuella</taxon>
    </lineage>
</organism>
<dbReference type="AlphaFoldDB" id="A0A931DB48"/>
<accession>A0A931DB48</accession>
<feature type="region of interest" description="Disordered" evidence="1">
    <location>
        <begin position="74"/>
        <end position="102"/>
    </location>
</feature>
<proteinExistence type="predicted"/>
<dbReference type="EMBL" id="JADOTZ010000001">
    <property type="protein sequence ID" value="MBG6085227.1"/>
    <property type="molecule type" value="Genomic_DNA"/>
</dbReference>
<gene>
    <name evidence="2" type="ORF">IW252_001994</name>
</gene>
<feature type="compositionally biased region" description="Basic and acidic residues" evidence="1">
    <location>
        <begin position="78"/>
        <end position="89"/>
    </location>
</feature>
<protein>
    <submittedName>
        <fullName evidence="2">ABC-type antimicrobial peptide transport system ATPase subunit</fullName>
    </submittedName>
</protein>
<evidence type="ECO:0000256" key="1">
    <source>
        <dbReference type="SAM" id="MobiDB-lite"/>
    </source>
</evidence>
<keyword evidence="3" id="KW-1185">Reference proteome</keyword>
<evidence type="ECO:0000313" key="3">
    <source>
        <dbReference type="Proteomes" id="UP000625033"/>
    </source>
</evidence>
<reference evidence="2" key="1">
    <citation type="submission" date="2020-11" db="EMBL/GenBank/DDBJ databases">
        <title>Sequencing the genomes of 1000 actinobacteria strains.</title>
        <authorList>
            <person name="Klenk H.-P."/>
        </authorList>
    </citation>
    <scope>NUCLEOTIDE SEQUENCE</scope>
    <source>
        <strain evidence="2">DSM 26152</strain>
    </source>
</reference>
<dbReference type="RefSeq" id="WP_196836432.1">
    <property type="nucleotide sequence ID" value="NZ_JADOTZ010000001.1"/>
</dbReference>
<dbReference type="InterPro" id="IPR021678">
    <property type="entry name" value="DUF3263"/>
</dbReference>
<dbReference type="Pfam" id="PF11662">
    <property type="entry name" value="DUF3263"/>
    <property type="match status" value="1"/>
</dbReference>
<comment type="caution">
    <text evidence="2">The sequence shown here is derived from an EMBL/GenBank/DDBJ whole genome shotgun (WGS) entry which is preliminary data.</text>
</comment>
<name>A0A931DB48_9MICC</name>
<dbReference type="Proteomes" id="UP000625033">
    <property type="component" value="Unassembled WGS sequence"/>
</dbReference>